<organism evidence="2 3">
    <name type="scientific">Sellimonas catena</name>
    <dbReference type="NCBI Taxonomy" id="2994035"/>
    <lineage>
        <taxon>Bacteria</taxon>
        <taxon>Bacillati</taxon>
        <taxon>Bacillota</taxon>
        <taxon>Clostridia</taxon>
        <taxon>Lachnospirales</taxon>
        <taxon>Lachnospiraceae</taxon>
        <taxon>Sellimonas</taxon>
    </lineage>
</organism>
<feature type="coiled-coil region" evidence="1">
    <location>
        <begin position="825"/>
        <end position="852"/>
    </location>
</feature>
<reference evidence="2" key="1">
    <citation type="submission" date="2022-11" db="EMBL/GenBank/DDBJ databases">
        <title>Draft genome sequence of Sellimonas catena strain 18CBH55.</title>
        <authorList>
            <person name="Hisatomi A."/>
            <person name="Ohkuma M."/>
            <person name="Sakamoto M."/>
        </authorList>
    </citation>
    <scope>NUCLEOTIDE SEQUENCE</scope>
    <source>
        <strain evidence="2">18CBH55</strain>
    </source>
</reference>
<evidence type="ECO:0000313" key="2">
    <source>
        <dbReference type="EMBL" id="GLG88844.1"/>
    </source>
</evidence>
<dbReference type="Proteomes" id="UP001145094">
    <property type="component" value="Unassembled WGS sequence"/>
</dbReference>
<proteinExistence type="predicted"/>
<evidence type="ECO:0000313" key="3">
    <source>
        <dbReference type="Proteomes" id="UP001145094"/>
    </source>
</evidence>
<dbReference type="AlphaFoldDB" id="A0A9W6CCJ8"/>
<sequence length="1187" mass="136958">MDYTKLVTKRGQYKYSVNICFDLRDEERIAGFIPNVTTTEIFREYLGGMIRGNSDIHSRILYGSYGTGKSHLLTVMCAVLGHINIRGEGFSNFTKLIAKYDKELAADIRKFAKEKKPYLVVPVYSDYDDFGKCISLSLKKELDRNNIQVTFKGFFDEALALVKRWKTGKESLSRLEEVCKKQKTTVEDLFKGLSTYDSSYEKIFSKVYSGMSYGAAFNSTAGNLIDNMNYANEAIKDRYRGIVLVFDEFGRYVEDYGEVLKVKAVQDLAEYCDHSDYNNHLILVSHKQLSMYTNAMKKSISDEWKKVEGRFKATSINIKYDQCLSLIGNIIPKNMAHWRPFKNRFDKTLNDLYSQAWDFKGFMLPPETDGGSAFEDGYPLHPITLFALDRLSKKVAQNERTFFTYLAGDEENTLFSQLQNYDTKEFHFIGLDAIYDYFELNIKSFRTDDSYAIYKKLQIALNKLGTDKKGYQTKILKTMAVISIISDTDVLIADRDTLICVVDGNRQDVEAAIDNLEKKKIIKYMRQYGYYDYFDSSIFDLEKMIEDKVPGINDEMVVRILNEKFADFALYPYRYNETYFINRVFVPAFATKGELTKKSFHNTLPKYYDGTVIFVLDDQADEKEYAEMTGLPKRTLLVVNGKSKAVEEEVKRYIALQYFYSKKDELAEDDPTVVNELTLYLSEQVAIVEELIRKWRSLQDSGTFVMNNGNLIDIASEKEFSDVLSNIMEAAFDKTPMINNDLLTKNNLTGAIRLARKKAVECIMGQDDIYDGCPNLSPEYNILRASLSKTGIADNTRISKKNRVLEDEMLYLPDEKHTLSGKPVMNAIQKKLRKAESERLALSELYEMMKTEPYGLRDGVIPVLLAYALRDYQNVSLYFHGNEHSYTEEELVKALSEPENYTLFICNWKEEEIAYIEGLEKLFAEYLPKGDGLNRLEELFKAINTHYASISKSARTTEVYVSDLAKQYRDILNISYKDYNAFFFEVLPRLNADLHELVIQIGNIKEELESVEEKLYVRIVRVIKQIFDLDDSDDLMQYMQDLYREEWEEKSQKAFDYTTNNVLDLVSRASEMDEEHFVLELAKATTGFELSYWADNKINGFEEILRDTVNKLNEYNPEDGLQQGEMKITIESADGAPLITQFSNEKLSTTGKMMLKKMKSTLGDFGESISYEEKISILTEIMREIIG</sequence>
<evidence type="ECO:0000256" key="1">
    <source>
        <dbReference type="SAM" id="Coils"/>
    </source>
</evidence>
<gene>
    <name evidence="2" type="ORF">Selli2_02700</name>
</gene>
<dbReference type="RefSeq" id="WP_281844279.1">
    <property type="nucleotide sequence ID" value="NZ_BSCH01000002.1"/>
</dbReference>
<dbReference type="SUPFAM" id="SSF52540">
    <property type="entry name" value="P-loop containing nucleoside triphosphate hydrolases"/>
    <property type="match status" value="1"/>
</dbReference>
<comment type="caution">
    <text evidence="2">The sequence shown here is derived from an EMBL/GenBank/DDBJ whole genome shotgun (WGS) entry which is preliminary data.</text>
</comment>
<protein>
    <submittedName>
        <fullName evidence="2">Uncharacterized protein</fullName>
    </submittedName>
</protein>
<reference evidence="2" key="2">
    <citation type="submission" date="2022-11" db="EMBL/GenBank/DDBJ databases">
        <title>Draft genome sequence of Sellimonas catena strain 18CBH55.</title>
        <authorList>
            <person name="Atsushi H."/>
            <person name="Moriya O."/>
            <person name="Mitsuo S."/>
        </authorList>
    </citation>
    <scope>NUCLEOTIDE SEQUENCE</scope>
    <source>
        <strain evidence="2">18CBH55</strain>
    </source>
</reference>
<dbReference type="InterPro" id="IPR027417">
    <property type="entry name" value="P-loop_NTPase"/>
</dbReference>
<dbReference type="EMBL" id="BSCH01000002">
    <property type="protein sequence ID" value="GLG88844.1"/>
    <property type="molecule type" value="Genomic_DNA"/>
</dbReference>
<accession>A0A9W6CCJ8</accession>
<name>A0A9W6CCJ8_9FIRM</name>
<reference evidence="2" key="3">
    <citation type="journal article" date="2023" name="Int. J. Syst. Evol. Microbiol.">
        <title>Sellimonas catena sp. nov., isolated from human faeces.</title>
        <authorList>
            <person name="Hisatomi A."/>
            <person name="Ohkuma M."/>
            <person name="Sakamoto M."/>
        </authorList>
    </citation>
    <scope>NUCLEOTIDE SEQUENCE</scope>
    <source>
        <strain evidence="2">18CBH55</strain>
    </source>
</reference>
<keyword evidence="1" id="KW-0175">Coiled coil</keyword>